<dbReference type="NCBIfam" id="TIGR00229">
    <property type="entry name" value="sensory_box"/>
    <property type="match status" value="3"/>
</dbReference>
<dbReference type="STRING" id="797210.Halxa_3718"/>
<dbReference type="AlphaFoldDB" id="F8DBQ5"/>
<dbReference type="InterPro" id="IPR052162">
    <property type="entry name" value="Sensor_kinase/Photoreceptor"/>
</dbReference>
<dbReference type="Pfam" id="PF01590">
    <property type="entry name" value="GAF"/>
    <property type="match status" value="1"/>
</dbReference>
<dbReference type="InterPro" id="IPR036890">
    <property type="entry name" value="HATPase_C_sf"/>
</dbReference>
<dbReference type="InterPro" id="IPR001610">
    <property type="entry name" value="PAC"/>
</dbReference>
<dbReference type="Pfam" id="PF00512">
    <property type="entry name" value="HisKA"/>
    <property type="match status" value="1"/>
</dbReference>
<dbReference type="PROSITE" id="PS50109">
    <property type="entry name" value="HIS_KIN"/>
    <property type="match status" value="1"/>
</dbReference>
<keyword evidence="3" id="KW-0597">Phosphoprotein</keyword>
<evidence type="ECO:0000259" key="9">
    <source>
        <dbReference type="PROSITE" id="PS50113"/>
    </source>
</evidence>
<dbReference type="EMBL" id="CP002839">
    <property type="protein sequence ID" value="AEH38325.1"/>
    <property type="molecule type" value="Genomic_DNA"/>
</dbReference>
<dbReference type="InterPro" id="IPR003661">
    <property type="entry name" value="HisK_dim/P_dom"/>
</dbReference>
<reference evidence="10 11" key="1">
    <citation type="journal article" date="2012" name="Stand. Genomic Sci.">
        <title>Complete genome sequence of Halopiger xanaduensis type strain (SH-6(T)).</title>
        <authorList>
            <person name="Anderson I."/>
            <person name="Tindall B.J."/>
            <person name="Rohde M."/>
            <person name="Lucas S."/>
            <person name="Han J."/>
            <person name="Lapidus A."/>
            <person name="Cheng J.F."/>
            <person name="Goodwin L."/>
            <person name="Pitluck S."/>
            <person name="Peters L."/>
            <person name="Pati A."/>
            <person name="Mikhailova N."/>
            <person name="Pagani I."/>
            <person name="Teshima H."/>
            <person name="Han C."/>
            <person name="Tapia R."/>
            <person name="Land M."/>
            <person name="Woyke T."/>
            <person name="Klenk H.P."/>
            <person name="Kyrpides N."/>
            <person name="Ivanova N."/>
        </authorList>
    </citation>
    <scope>NUCLEOTIDE SEQUENCE [LARGE SCALE GENOMIC DNA]</scope>
    <source>
        <strain evidence="11">DSM 18323 / JCM 14033 / SH-6</strain>
    </source>
</reference>
<sequence>MSSTSEGDATLRRRIQQQEEVARFGQLALETNDLEQLLADAASTIADTLGNEYGAVFDLDPDDERALLRRGVGWSDDRVGAATVPAASDCQPGRALEESDPVIVADRRTDDRFDAADLFADHGVVSGVSARIGSADDPWGVLGTYATEPQAVSEHDANFVQSIANVLATAIENRRTKRELETLHDRITDAFYSLNADWEFTYLNDRAAELIDFTGEGLRGETIWDVFEWGADSTLREEYERALETQESTSFEFYYPEPLETWFEVHAYPSETGLSVYFRDVTERVQREHELEQTERRFEAIFEDPNILVGLLEPDGTVIDINGTAMAYIDADLEAVRGEPFWETPWWGEGDDVGDDVREWTERAAAGEYVEFEADLTRPDGNRYTLEGTFRPVTDDDGDVVSIIVSDRDVSERKRRERQLRKSEQRHRTLAENFPNGIVTMFDEERRYTLAAGRMFDELPVSPSDVEGAYVGDVWPDHVSEPLEEAFEAALAGERRATEFEYAGREWIVRAVPITDDNGDVFSGITIAQDITERKEYQRKLEESNERLEQFAYAASHDLQEPLRMVSSYLRLIDTQYGDAFDADGEEFLAFAVDGADRMREMIDGLLEYSRIETRGDPLEPIDLNAVLADVLDDLRLQIEDTDAEIDADALPTVEGDASQLRQVFQNLLSNALEYSGDEPPRVRIDAERRGDRWVITVADEGIGMDPDEADRVFEVFQRLHSHSDHQGTGIGLALCERIVERHGGDIWVDSEPDEGATFSFTLPAVGNED</sequence>
<dbReference type="GO" id="GO:0000155">
    <property type="term" value="F:phosphorelay sensor kinase activity"/>
    <property type="evidence" value="ECO:0007669"/>
    <property type="project" value="InterPro"/>
</dbReference>
<dbReference type="Gene3D" id="1.10.287.130">
    <property type="match status" value="1"/>
</dbReference>
<dbReference type="Gene3D" id="3.30.565.10">
    <property type="entry name" value="Histidine kinase-like ATPase, C-terminal domain"/>
    <property type="match status" value="1"/>
</dbReference>
<dbReference type="KEGG" id="hxa:Halxa_3718"/>
<dbReference type="SMART" id="SM00091">
    <property type="entry name" value="PAS"/>
    <property type="match status" value="3"/>
</dbReference>
<dbReference type="eggNOG" id="arCOG06796">
    <property type="taxonomic scope" value="Archaea"/>
</dbReference>
<feature type="domain" description="PAC" evidence="9">
    <location>
        <begin position="491"/>
        <end position="543"/>
    </location>
</feature>
<dbReference type="PANTHER" id="PTHR43304:SF1">
    <property type="entry name" value="PAC DOMAIN-CONTAINING PROTEIN"/>
    <property type="match status" value="1"/>
</dbReference>
<dbReference type="SMART" id="SM00387">
    <property type="entry name" value="HATPase_c"/>
    <property type="match status" value="1"/>
</dbReference>
<dbReference type="InterPro" id="IPR013656">
    <property type="entry name" value="PAS_4"/>
</dbReference>
<keyword evidence="6" id="KW-0175">Coiled coil</keyword>
<evidence type="ECO:0000313" key="10">
    <source>
        <dbReference type="EMBL" id="AEH38325.1"/>
    </source>
</evidence>
<dbReference type="InterPro" id="IPR036097">
    <property type="entry name" value="HisK_dim/P_sf"/>
</dbReference>
<dbReference type="GeneID" id="10798662"/>
<feature type="domain" description="PAS" evidence="8">
    <location>
        <begin position="176"/>
        <end position="246"/>
    </location>
</feature>
<dbReference type="SUPFAM" id="SSF47384">
    <property type="entry name" value="Homodimeric domain of signal transducing histidine kinase"/>
    <property type="match status" value="1"/>
</dbReference>
<dbReference type="CDD" id="cd00082">
    <property type="entry name" value="HisKA"/>
    <property type="match status" value="1"/>
</dbReference>
<gene>
    <name evidence="10" type="ordered locus">Halxa_3718</name>
</gene>
<dbReference type="PROSITE" id="PS50112">
    <property type="entry name" value="PAS"/>
    <property type="match status" value="1"/>
</dbReference>
<dbReference type="InterPro" id="IPR003018">
    <property type="entry name" value="GAF"/>
</dbReference>
<comment type="catalytic activity">
    <reaction evidence="1">
        <text>ATP + protein L-histidine = ADP + protein N-phospho-L-histidine.</text>
        <dbReference type="EC" id="2.7.13.3"/>
    </reaction>
</comment>
<dbReference type="eggNOG" id="arCOG02352">
    <property type="taxonomic scope" value="Archaea"/>
</dbReference>
<dbReference type="FunFam" id="3.30.565.10:FF:000006">
    <property type="entry name" value="Sensor histidine kinase WalK"/>
    <property type="match status" value="1"/>
</dbReference>
<dbReference type="CDD" id="cd00130">
    <property type="entry name" value="PAS"/>
    <property type="match status" value="2"/>
</dbReference>
<evidence type="ECO:0000259" key="8">
    <source>
        <dbReference type="PROSITE" id="PS50112"/>
    </source>
</evidence>
<dbReference type="SMART" id="SM00086">
    <property type="entry name" value="PAC"/>
    <property type="match status" value="1"/>
</dbReference>
<proteinExistence type="predicted"/>
<protein>
    <recommendedName>
        <fullName evidence="2">histidine kinase</fullName>
        <ecNumber evidence="2">2.7.13.3</ecNumber>
    </recommendedName>
</protein>
<dbReference type="PANTHER" id="PTHR43304">
    <property type="entry name" value="PHYTOCHROME-LIKE PROTEIN CPH1"/>
    <property type="match status" value="1"/>
</dbReference>
<feature type="domain" description="PAC" evidence="9">
    <location>
        <begin position="370"/>
        <end position="422"/>
    </location>
</feature>
<accession>F8DBQ5</accession>
<dbReference type="eggNOG" id="arCOG02358">
    <property type="taxonomic scope" value="Archaea"/>
</dbReference>
<dbReference type="eggNOG" id="arCOG02369">
    <property type="taxonomic scope" value="Archaea"/>
</dbReference>
<evidence type="ECO:0000256" key="5">
    <source>
        <dbReference type="ARBA" id="ARBA00022777"/>
    </source>
</evidence>
<dbReference type="HOGENOM" id="CLU_000445_114_71_2"/>
<feature type="coiled-coil region" evidence="6">
    <location>
        <begin position="527"/>
        <end position="554"/>
    </location>
</feature>
<evidence type="ECO:0000313" key="11">
    <source>
        <dbReference type="Proteomes" id="UP000006794"/>
    </source>
</evidence>
<dbReference type="InterPro" id="IPR003594">
    <property type="entry name" value="HATPase_dom"/>
</dbReference>
<dbReference type="InterPro" id="IPR029016">
    <property type="entry name" value="GAF-like_dom_sf"/>
</dbReference>
<dbReference type="Pfam" id="PF02518">
    <property type="entry name" value="HATPase_c"/>
    <property type="match status" value="1"/>
</dbReference>
<dbReference type="InterPro" id="IPR004358">
    <property type="entry name" value="Sig_transdc_His_kin-like_C"/>
</dbReference>
<dbReference type="Gene3D" id="3.30.450.20">
    <property type="entry name" value="PAS domain"/>
    <property type="match status" value="3"/>
</dbReference>
<dbReference type="InterPro" id="IPR035965">
    <property type="entry name" value="PAS-like_dom_sf"/>
</dbReference>
<dbReference type="Gene3D" id="3.30.450.40">
    <property type="match status" value="1"/>
</dbReference>
<dbReference type="InterPro" id="IPR005467">
    <property type="entry name" value="His_kinase_dom"/>
</dbReference>
<dbReference type="SUPFAM" id="SSF55785">
    <property type="entry name" value="PYP-like sensor domain (PAS domain)"/>
    <property type="match status" value="3"/>
</dbReference>
<dbReference type="RefSeq" id="WP_013881212.1">
    <property type="nucleotide sequence ID" value="NC_015666.1"/>
</dbReference>
<evidence type="ECO:0000256" key="3">
    <source>
        <dbReference type="ARBA" id="ARBA00022553"/>
    </source>
</evidence>
<dbReference type="SMART" id="SM00065">
    <property type="entry name" value="GAF"/>
    <property type="match status" value="1"/>
</dbReference>
<dbReference type="InterPro" id="IPR000700">
    <property type="entry name" value="PAS-assoc_C"/>
</dbReference>
<keyword evidence="4" id="KW-0808">Transferase</keyword>
<dbReference type="EC" id="2.7.13.3" evidence="2"/>
<feature type="domain" description="Histidine kinase" evidence="7">
    <location>
        <begin position="554"/>
        <end position="767"/>
    </location>
</feature>
<dbReference type="SUPFAM" id="SSF55781">
    <property type="entry name" value="GAF domain-like"/>
    <property type="match status" value="1"/>
</dbReference>
<dbReference type="PRINTS" id="PR00344">
    <property type="entry name" value="BCTRLSENSOR"/>
</dbReference>
<dbReference type="Proteomes" id="UP000006794">
    <property type="component" value="Chromosome"/>
</dbReference>
<evidence type="ECO:0000256" key="4">
    <source>
        <dbReference type="ARBA" id="ARBA00022679"/>
    </source>
</evidence>
<name>F8DBQ5_HALXS</name>
<organism evidence="10 11">
    <name type="scientific">Halopiger xanaduensis (strain DSM 18323 / JCM 14033 / SH-6)</name>
    <dbReference type="NCBI Taxonomy" id="797210"/>
    <lineage>
        <taxon>Archaea</taxon>
        <taxon>Methanobacteriati</taxon>
        <taxon>Methanobacteriota</taxon>
        <taxon>Stenosarchaea group</taxon>
        <taxon>Halobacteria</taxon>
        <taxon>Halobacteriales</taxon>
        <taxon>Natrialbaceae</taxon>
        <taxon>Halopiger</taxon>
    </lineage>
</organism>
<dbReference type="SUPFAM" id="SSF55874">
    <property type="entry name" value="ATPase domain of HSP90 chaperone/DNA topoisomerase II/histidine kinase"/>
    <property type="match status" value="1"/>
</dbReference>
<keyword evidence="11" id="KW-1185">Reference proteome</keyword>
<dbReference type="SMART" id="SM00388">
    <property type="entry name" value="HisKA"/>
    <property type="match status" value="1"/>
</dbReference>
<evidence type="ECO:0000256" key="6">
    <source>
        <dbReference type="SAM" id="Coils"/>
    </source>
</evidence>
<dbReference type="InterPro" id="IPR000014">
    <property type="entry name" value="PAS"/>
</dbReference>
<evidence type="ECO:0000259" key="7">
    <source>
        <dbReference type="PROSITE" id="PS50109"/>
    </source>
</evidence>
<keyword evidence="5 10" id="KW-0418">Kinase</keyword>
<dbReference type="Pfam" id="PF08448">
    <property type="entry name" value="PAS_4"/>
    <property type="match status" value="3"/>
</dbReference>
<dbReference type="OrthoDB" id="342253at2157"/>
<evidence type="ECO:0000256" key="1">
    <source>
        <dbReference type="ARBA" id="ARBA00000085"/>
    </source>
</evidence>
<evidence type="ECO:0000256" key="2">
    <source>
        <dbReference type="ARBA" id="ARBA00012438"/>
    </source>
</evidence>
<dbReference type="PROSITE" id="PS50113">
    <property type="entry name" value="PAC"/>
    <property type="match status" value="2"/>
</dbReference>